<dbReference type="InterPro" id="IPR036259">
    <property type="entry name" value="MFS_trans_sf"/>
</dbReference>
<keyword evidence="8" id="KW-1185">Reference proteome</keyword>
<feature type="transmembrane region" description="Helical" evidence="5">
    <location>
        <begin position="354"/>
        <end position="376"/>
    </location>
</feature>
<dbReference type="Gene3D" id="1.20.1250.20">
    <property type="entry name" value="MFS general substrate transporter like domains"/>
    <property type="match status" value="2"/>
</dbReference>
<organism evidence="7 8">
    <name type="scientific">Robbsia betulipollinis</name>
    <dbReference type="NCBI Taxonomy" id="2981849"/>
    <lineage>
        <taxon>Bacteria</taxon>
        <taxon>Pseudomonadati</taxon>
        <taxon>Pseudomonadota</taxon>
        <taxon>Betaproteobacteria</taxon>
        <taxon>Burkholderiales</taxon>
        <taxon>Burkholderiaceae</taxon>
        <taxon>Robbsia</taxon>
    </lineage>
</organism>
<name>A0ABT3ZRC4_9BURK</name>
<feature type="transmembrane region" description="Helical" evidence="5">
    <location>
        <begin position="256"/>
        <end position="277"/>
    </location>
</feature>
<comment type="subcellular location">
    <subcellularLocation>
        <location evidence="1">Membrane</location>
        <topology evidence="1">Multi-pass membrane protein</topology>
    </subcellularLocation>
</comment>
<dbReference type="PROSITE" id="PS50850">
    <property type="entry name" value="MFS"/>
    <property type="match status" value="1"/>
</dbReference>
<feature type="transmembrane region" description="Helical" evidence="5">
    <location>
        <begin position="330"/>
        <end position="348"/>
    </location>
</feature>
<sequence>MSKPATQPDIDAPRTSSMAVPVAGQHAVAPTRRRYFMLLLILVATVINYLDRVNISSVAPFMTKDLHIDKFHMGMIFSAFAWTYAFALLPAGFLVDRLGSRLSYGLSLVTWSLATAAQSVAGGFASLFGLRLAVGLMEAPAFPANSRAVAMWFPERERGLATSVFVMGQYLGTALFSGILIWIAGTYGWQTVFVMSGAVGLLFGIGWFFWYRDPLKSTANQQELDYLREGGALAGNQERSRFRWADIAYLMRHRQVWAICIGKFASSSSLYFFLTWFPTYLIDERRITLLKAGFFSVMPYVGAIVGILLAGSISDMLIRRGHPMSFSRKLPLVVGSALGMSIVLANVATSDGFAIAILTIAFFAQGISATSWAAVGEVAPKELIGVTSGITSFSANLAGIVTPTVVGYILRETGSFHAAFNFIGCVALVGTLSYSLLLGRLHRIELPQRAR</sequence>
<dbReference type="InterPro" id="IPR000849">
    <property type="entry name" value="Sugar_P_transporter"/>
</dbReference>
<feature type="transmembrane region" description="Helical" evidence="5">
    <location>
        <begin position="71"/>
        <end position="95"/>
    </location>
</feature>
<feature type="transmembrane region" description="Helical" evidence="5">
    <location>
        <begin position="383"/>
        <end position="410"/>
    </location>
</feature>
<evidence type="ECO:0000256" key="5">
    <source>
        <dbReference type="SAM" id="Phobius"/>
    </source>
</evidence>
<accession>A0ABT3ZRC4</accession>
<protein>
    <submittedName>
        <fullName evidence="7">MFS transporter</fullName>
    </submittedName>
</protein>
<feature type="transmembrane region" description="Helical" evidence="5">
    <location>
        <begin position="160"/>
        <end position="183"/>
    </location>
</feature>
<evidence type="ECO:0000313" key="7">
    <source>
        <dbReference type="EMBL" id="MCY0389037.1"/>
    </source>
</evidence>
<feature type="transmembrane region" description="Helical" evidence="5">
    <location>
        <begin position="34"/>
        <end position="50"/>
    </location>
</feature>
<comment type="caution">
    <text evidence="7">The sequence shown here is derived from an EMBL/GenBank/DDBJ whole genome shotgun (WGS) entry which is preliminary data.</text>
</comment>
<feature type="transmembrane region" description="Helical" evidence="5">
    <location>
        <begin position="115"/>
        <end position="139"/>
    </location>
</feature>
<dbReference type="Pfam" id="PF07690">
    <property type="entry name" value="MFS_1"/>
    <property type="match status" value="1"/>
</dbReference>
<feature type="transmembrane region" description="Helical" evidence="5">
    <location>
        <begin position="297"/>
        <end position="318"/>
    </location>
</feature>
<dbReference type="PANTHER" id="PTHR11662:SF333">
    <property type="entry name" value="D-GALACTONATE TRANSPORTER"/>
    <property type="match status" value="1"/>
</dbReference>
<evidence type="ECO:0000256" key="4">
    <source>
        <dbReference type="ARBA" id="ARBA00023136"/>
    </source>
</evidence>
<reference evidence="7" key="1">
    <citation type="submission" date="2022-11" db="EMBL/GenBank/DDBJ databases">
        <title>Robbsia betulipollinis sp. nov., isolated from pollen of birch (Betula pendula).</title>
        <authorList>
            <person name="Shi H."/>
            <person name="Ambika Manirajan B."/>
            <person name="Ratering S."/>
            <person name="Geissler-Plaum R."/>
            <person name="Schnell S."/>
        </authorList>
    </citation>
    <scope>NUCLEOTIDE SEQUENCE</scope>
    <source>
        <strain evidence="7">Bb-Pol-6</strain>
    </source>
</reference>
<evidence type="ECO:0000259" key="6">
    <source>
        <dbReference type="PROSITE" id="PS50850"/>
    </source>
</evidence>
<evidence type="ECO:0000256" key="2">
    <source>
        <dbReference type="ARBA" id="ARBA00022692"/>
    </source>
</evidence>
<dbReference type="PIRSF" id="PIRSF002808">
    <property type="entry name" value="Hexose_phosphate_transp"/>
    <property type="match status" value="1"/>
</dbReference>
<evidence type="ECO:0000313" key="8">
    <source>
        <dbReference type="Proteomes" id="UP001082899"/>
    </source>
</evidence>
<dbReference type="EMBL" id="JAPMXC010000010">
    <property type="protein sequence ID" value="MCY0389037.1"/>
    <property type="molecule type" value="Genomic_DNA"/>
</dbReference>
<keyword evidence="2 5" id="KW-0812">Transmembrane</keyword>
<feature type="transmembrane region" description="Helical" evidence="5">
    <location>
        <begin position="189"/>
        <end position="211"/>
    </location>
</feature>
<dbReference type="SUPFAM" id="SSF103473">
    <property type="entry name" value="MFS general substrate transporter"/>
    <property type="match status" value="1"/>
</dbReference>
<dbReference type="InterPro" id="IPR011701">
    <property type="entry name" value="MFS"/>
</dbReference>
<evidence type="ECO:0000256" key="1">
    <source>
        <dbReference type="ARBA" id="ARBA00004141"/>
    </source>
</evidence>
<feature type="transmembrane region" description="Helical" evidence="5">
    <location>
        <begin position="416"/>
        <end position="439"/>
    </location>
</feature>
<dbReference type="InterPro" id="IPR020846">
    <property type="entry name" value="MFS_dom"/>
</dbReference>
<dbReference type="RefSeq" id="WP_267848937.1">
    <property type="nucleotide sequence ID" value="NZ_JAPMXC010000010.1"/>
</dbReference>
<keyword evidence="4 5" id="KW-0472">Membrane</keyword>
<gene>
    <name evidence="7" type="ORF">OVY01_17940</name>
</gene>
<dbReference type="InterPro" id="IPR050382">
    <property type="entry name" value="MFS_Na/Anion_cotransporter"/>
</dbReference>
<feature type="domain" description="Major facilitator superfamily (MFS) profile" evidence="6">
    <location>
        <begin position="37"/>
        <end position="442"/>
    </location>
</feature>
<dbReference type="Proteomes" id="UP001082899">
    <property type="component" value="Unassembled WGS sequence"/>
</dbReference>
<proteinExistence type="predicted"/>
<keyword evidence="3 5" id="KW-1133">Transmembrane helix</keyword>
<dbReference type="CDD" id="cd17319">
    <property type="entry name" value="MFS_ExuT_GudP_like"/>
    <property type="match status" value="1"/>
</dbReference>
<dbReference type="PANTHER" id="PTHR11662">
    <property type="entry name" value="SOLUTE CARRIER FAMILY 17"/>
    <property type="match status" value="1"/>
</dbReference>
<evidence type="ECO:0000256" key="3">
    <source>
        <dbReference type="ARBA" id="ARBA00022989"/>
    </source>
</evidence>